<dbReference type="InterPro" id="IPR036291">
    <property type="entry name" value="NAD(P)-bd_dom_sf"/>
</dbReference>
<dbReference type="SUPFAM" id="SSF51735">
    <property type="entry name" value="NAD(P)-binding Rossmann-fold domains"/>
    <property type="match status" value="1"/>
</dbReference>
<evidence type="ECO:0000313" key="3">
    <source>
        <dbReference type="Proteomes" id="UP001479436"/>
    </source>
</evidence>
<keyword evidence="1" id="KW-0521">NADP</keyword>
<keyword evidence="3" id="KW-1185">Reference proteome</keyword>
<name>A0ABR2VXP3_9FUNG</name>
<evidence type="ECO:0000256" key="1">
    <source>
        <dbReference type="ARBA" id="ARBA00022857"/>
    </source>
</evidence>
<dbReference type="EMBL" id="JASJQH010007409">
    <property type="protein sequence ID" value="KAK9709440.1"/>
    <property type="molecule type" value="Genomic_DNA"/>
</dbReference>
<dbReference type="PANTHER" id="PTHR43313:SF1">
    <property type="entry name" value="3BETA-HYDROXYSTEROID DEHYDROGENASE DHS-16"/>
    <property type="match status" value="1"/>
</dbReference>
<dbReference type="PANTHER" id="PTHR43313">
    <property type="entry name" value="SHORT-CHAIN DEHYDROGENASE/REDUCTASE FAMILY 9C"/>
    <property type="match status" value="1"/>
</dbReference>
<accession>A0ABR2VXP3</accession>
<evidence type="ECO:0000313" key="2">
    <source>
        <dbReference type="EMBL" id="KAK9709440.1"/>
    </source>
</evidence>
<sequence length="313" mass="35069">MSDNLAIVITGCDTGIGAEITEDLYQRGGFIIYATCLTQAAVNRYKSLNSFRVRASIVDVTKQADVDKLQILVEHENPLGIYCLLNNAGVNDGSFFDLTNVESYERTMQVNYLGLVRMTKALLPSLRTYAKTRLNTCLPRARLLCITSIAGSINIPGVSGYCASKHAAESFLDTIRVELKPWEINVSILEPCGTKTPLCAAMSSNFERIWKNAPLLVQNMYGMQFMEITRNACDQSYKDAMPTQKVADAAVRVIMQSHYNQTRCVIGPWWFGIMIFINSWIPTKLMDSLTCITMRKNGTWPSDPFLLNESKQK</sequence>
<dbReference type="Pfam" id="PF00106">
    <property type="entry name" value="adh_short"/>
    <property type="match status" value="1"/>
</dbReference>
<comment type="caution">
    <text evidence="2">The sequence shown here is derived from an EMBL/GenBank/DDBJ whole genome shotgun (WGS) entry which is preliminary data.</text>
</comment>
<gene>
    <name evidence="2" type="ORF">K7432_009035</name>
</gene>
<dbReference type="InterPro" id="IPR020904">
    <property type="entry name" value="Sc_DH/Rdtase_CS"/>
</dbReference>
<dbReference type="Gene3D" id="3.40.50.720">
    <property type="entry name" value="NAD(P)-binding Rossmann-like Domain"/>
    <property type="match status" value="1"/>
</dbReference>
<dbReference type="Proteomes" id="UP001479436">
    <property type="component" value="Unassembled WGS sequence"/>
</dbReference>
<protein>
    <submittedName>
        <fullName evidence="2">Uncharacterized protein</fullName>
    </submittedName>
</protein>
<organism evidence="2 3">
    <name type="scientific">Basidiobolus ranarum</name>
    <dbReference type="NCBI Taxonomy" id="34480"/>
    <lineage>
        <taxon>Eukaryota</taxon>
        <taxon>Fungi</taxon>
        <taxon>Fungi incertae sedis</taxon>
        <taxon>Zoopagomycota</taxon>
        <taxon>Entomophthoromycotina</taxon>
        <taxon>Basidiobolomycetes</taxon>
        <taxon>Basidiobolales</taxon>
        <taxon>Basidiobolaceae</taxon>
        <taxon>Basidiobolus</taxon>
    </lineage>
</organism>
<dbReference type="PRINTS" id="PR00081">
    <property type="entry name" value="GDHRDH"/>
</dbReference>
<reference evidence="2 3" key="1">
    <citation type="submission" date="2023-04" db="EMBL/GenBank/DDBJ databases">
        <title>Genome of Basidiobolus ranarum AG-B5.</title>
        <authorList>
            <person name="Stajich J.E."/>
            <person name="Carter-House D."/>
            <person name="Gryganskyi A."/>
        </authorList>
    </citation>
    <scope>NUCLEOTIDE SEQUENCE [LARGE SCALE GENOMIC DNA]</scope>
    <source>
        <strain evidence="2 3">AG-B5</strain>
    </source>
</reference>
<dbReference type="PROSITE" id="PS00061">
    <property type="entry name" value="ADH_SHORT"/>
    <property type="match status" value="1"/>
</dbReference>
<proteinExistence type="predicted"/>
<dbReference type="InterPro" id="IPR002347">
    <property type="entry name" value="SDR_fam"/>
</dbReference>